<evidence type="ECO:0000313" key="2">
    <source>
        <dbReference type="EMBL" id="GJS62123.1"/>
    </source>
</evidence>
<gene>
    <name evidence="2" type="ORF">Tco_0656907</name>
</gene>
<keyword evidence="3" id="KW-1185">Reference proteome</keyword>
<reference evidence="2" key="2">
    <citation type="submission" date="2022-01" db="EMBL/GenBank/DDBJ databases">
        <authorList>
            <person name="Yamashiro T."/>
            <person name="Shiraishi A."/>
            <person name="Satake H."/>
            <person name="Nakayama K."/>
        </authorList>
    </citation>
    <scope>NUCLEOTIDE SEQUENCE</scope>
</reference>
<comment type="caution">
    <text evidence="2">The sequence shown here is derived from an EMBL/GenBank/DDBJ whole genome shotgun (WGS) entry which is preliminary data.</text>
</comment>
<accession>A0ABQ4XAT6</accession>
<reference evidence="2" key="1">
    <citation type="journal article" date="2022" name="Int. J. Mol. Sci.">
        <title>Draft Genome of Tanacetum Coccineum: Genomic Comparison of Closely Related Tanacetum-Family Plants.</title>
        <authorList>
            <person name="Yamashiro T."/>
            <person name="Shiraishi A."/>
            <person name="Nakayama K."/>
            <person name="Satake H."/>
        </authorList>
    </citation>
    <scope>NUCLEOTIDE SEQUENCE</scope>
</reference>
<proteinExistence type="predicted"/>
<dbReference type="Proteomes" id="UP001151760">
    <property type="component" value="Unassembled WGS sequence"/>
</dbReference>
<name>A0ABQ4XAT6_9ASTR</name>
<evidence type="ECO:0000256" key="1">
    <source>
        <dbReference type="SAM" id="MobiDB-lite"/>
    </source>
</evidence>
<feature type="region of interest" description="Disordered" evidence="1">
    <location>
        <begin position="298"/>
        <end position="320"/>
    </location>
</feature>
<dbReference type="EMBL" id="BQNB010009338">
    <property type="protein sequence ID" value="GJS62123.1"/>
    <property type="molecule type" value="Genomic_DNA"/>
</dbReference>
<organism evidence="2 3">
    <name type="scientific">Tanacetum coccineum</name>
    <dbReference type="NCBI Taxonomy" id="301880"/>
    <lineage>
        <taxon>Eukaryota</taxon>
        <taxon>Viridiplantae</taxon>
        <taxon>Streptophyta</taxon>
        <taxon>Embryophyta</taxon>
        <taxon>Tracheophyta</taxon>
        <taxon>Spermatophyta</taxon>
        <taxon>Magnoliopsida</taxon>
        <taxon>eudicotyledons</taxon>
        <taxon>Gunneridae</taxon>
        <taxon>Pentapetalae</taxon>
        <taxon>asterids</taxon>
        <taxon>campanulids</taxon>
        <taxon>Asterales</taxon>
        <taxon>Asteraceae</taxon>
        <taxon>Asteroideae</taxon>
        <taxon>Anthemideae</taxon>
        <taxon>Anthemidinae</taxon>
        <taxon>Tanacetum</taxon>
    </lineage>
</organism>
<sequence length="339" mass="38973">MILESVKNGPLIWHTIKENGVIRTKKYVELSAAEKIQADCDVKATNIILQGLPTDIYALVNHHRVAKDLWERVQLLMQGTSLTKQERECKLYDAFDKFAYIKGESLHEYYLRFAQLMNNMNIYKMELQQFQIHAYLEQHELHENEVRLMRERNQDPLALVANHQQTPSYFNTYQYSYNNPPFQQQFSPSQSSQYGSIHPTQQYSTTYPSTPLTITYPSTSYPNSSTIHQNIDSGLIVLVFKQGDDPIDAINKMMSFMSTVVTSHFPCTNNQLRTSSNPRQQATIHDGRVTLQPLQGRSNSYVAGTSGTRANTSGTGGRTSRQQRVVKFFNCQWEDHMAR</sequence>
<protein>
    <recommendedName>
        <fullName evidence="4">Integrase, catalytic region, zinc finger, CCHC-type, peptidase aspartic, catalytic</fullName>
    </recommendedName>
</protein>
<dbReference type="Pfam" id="PF14223">
    <property type="entry name" value="Retrotran_gag_2"/>
    <property type="match status" value="1"/>
</dbReference>
<evidence type="ECO:0000313" key="3">
    <source>
        <dbReference type="Proteomes" id="UP001151760"/>
    </source>
</evidence>
<evidence type="ECO:0008006" key="4">
    <source>
        <dbReference type="Google" id="ProtNLM"/>
    </source>
</evidence>